<organism evidence="7 8">
    <name type="scientific">Lactococcus lactis subsp. cremoris</name>
    <name type="common">Streptococcus cremoris</name>
    <dbReference type="NCBI Taxonomy" id="1359"/>
    <lineage>
        <taxon>Bacteria</taxon>
        <taxon>Bacillati</taxon>
        <taxon>Bacillota</taxon>
        <taxon>Bacilli</taxon>
        <taxon>Lactobacillales</taxon>
        <taxon>Streptococcaceae</taxon>
        <taxon>Lactococcus</taxon>
    </lineage>
</organism>
<keyword evidence="3" id="KW-0256">Endoplasmic reticulum</keyword>
<feature type="transmembrane region" description="Helical" evidence="6">
    <location>
        <begin position="77"/>
        <end position="102"/>
    </location>
</feature>
<evidence type="ECO:0000256" key="4">
    <source>
        <dbReference type="ARBA" id="ARBA00022989"/>
    </source>
</evidence>
<feature type="transmembrane region" description="Helical" evidence="6">
    <location>
        <begin position="54"/>
        <end position="71"/>
    </location>
</feature>
<comment type="subcellular location">
    <subcellularLocation>
        <location evidence="1">Endoplasmic reticulum membrane</location>
        <topology evidence="1">Single-pass membrane protein</topology>
    </subcellularLocation>
</comment>
<dbReference type="InterPro" id="IPR013969">
    <property type="entry name" value="Oligosacch_biosynth_Alg14"/>
</dbReference>
<dbReference type="Gene3D" id="3.40.50.2000">
    <property type="entry name" value="Glycogen Phosphorylase B"/>
    <property type="match status" value="1"/>
</dbReference>
<accession>A0A896T9P7</accession>
<evidence type="ECO:0000313" key="7">
    <source>
        <dbReference type="EMBL" id="QSD62758.1"/>
    </source>
</evidence>
<evidence type="ECO:0000256" key="1">
    <source>
        <dbReference type="ARBA" id="ARBA00004389"/>
    </source>
</evidence>
<dbReference type="PANTHER" id="PTHR12154">
    <property type="entry name" value="GLYCOSYL TRANSFERASE-RELATED"/>
    <property type="match status" value="1"/>
</dbReference>
<name>A0A896T9P7_LACLC</name>
<sequence length="147" mass="17157">MVSSSGGHLKELNELRMISEKYDTFQITELDKFSNIRIGNRQYYVRKIDRDEKYFLFNFLLIFIKTMVCFFRERPNIILTTGALVAYPACVIGKLMGAKVIFVESFARTKKLSLTGKLVYKFVDLFIVQWPTLSEKHPKAKYYGGLF</sequence>
<evidence type="ECO:0000256" key="5">
    <source>
        <dbReference type="ARBA" id="ARBA00023136"/>
    </source>
</evidence>
<dbReference type="NCBIfam" id="NF041549">
    <property type="entry name" value="PssD"/>
    <property type="match status" value="1"/>
</dbReference>
<evidence type="ECO:0000256" key="2">
    <source>
        <dbReference type="ARBA" id="ARBA00022692"/>
    </source>
</evidence>
<dbReference type="GO" id="GO:0004577">
    <property type="term" value="F:N-acetylglucosaminyldiphosphodolichol N-acetylglucosaminyltransferase activity"/>
    <property type="evidence" value="ECO:0007669"/>
    <property type="project" value="TreeGrafter"/>
</dbReference>
<dbReference type="EMBL" id="CP032148">
    <property type="protein sequence ID" value="QSD62758.1"/>
    <property type="molecule type" value="Genomic_DNA"/>
</dbReference>
<evidence type="ECO:0000313" key="8">
    <source>
        <dbReference type="Proteomes" id="UP000663552"/>
    </source>
</evidence>
<dbReference type="Pfam" id="PF08660">
    <property type="entry name" value="Alg14"/>
    <property type="match status" value="1"/>
</dbReference>
<evidence type="ECO:0000256" key="6">
    <source>
        <dbReference type="SAM" id="Phobius"/>
    </source>
</evidence>
<dbReference type="AlphaFoldDB" id="A0A896T9P7"/>
<dbReference type="SUPFAM" id="SSF53756">
    <property type="entry name" value="UDP-Glycosyltransferase/glycogen phosphorylase"/>
    <property type="match status" value="1"/>
</dbReference>
<keyword evidence="7" id="KW-0808">Transferase</keyword>
<dbReference type="Proteomes" id="UP000663552">
    <property type="component" value="Chromosome"/>
</dbReference>
<evidence type="ECO:0000256" key="3">
    <source>
        <dbReference type="ARBA" id="ARBA00022824"/>
    </source>
</evidence>
<keyword evidence="5 6" id="KW-0472">Membrane</keyword>
<keyword evidence="4 6" id="KW-1133">Transmembrane helix</keyword>
<gene>
    <name evidence="7" type="ORF">LL1196_1118</name>
</gene>
<dbReference type="PANTHER" id="PTHR12154:SF4">
    <property type="entry name" value="UDP-N-ACETYLGLUCOSAMINE TRANSFERASE SUBUNIT ALG14 HOMOLOG"/>
    <property type="match status" value="1"/>
</dbReference>
<reference evidence="7" key="1">
    <citation type="journal article" date="2020" name="Mol. Microbiol.">
        <title>The CWPS Rubik's cube: Linking diversity of cell wall polysaccharide structures with the encoded biosynthetic machinery of selected Lactococcus lactis strains.</title>
        <authorList>
            <person name="Mahony J."/>
            <person name="Frantzen C."/>
            <person name="Vinogradov E."/>
            <person name="Sadovskaya I."/>
            <person name="Theodorou I."/>
            <person name="Kelleher P."/>
            <person name="Chapot-Chartier M.P."/>
            <person name="Cambillau C."/>
            <person name="Holo H."/>
            <person name="van Sinderen D."/>
        </authorList>
    </citation>
    <scope>NUCLEOTIDE SEQUENCE</scope>
    <source>
        <strain evidence="7">1196</strain>
    </source>
</reference>
<keyword evidence="2 6" id="KW-0812">Transmembrane</keyword>
<proteinExistence type="predicted"/>
<dbReference type="GO" id="GO:0006488">
    <property type="term" value="P:dolichol-linked oligosaccharide biosynthetic process"/>
    <property type="evidence" value="ECO:0007669"/>
    <property type="project" value="InterPro"/>
</dbReference>
<protein>
    <submittedName>
        <fullName evidence="7">EpsE UDP-N-acetylglucosamine:LPS N-acetylglucosamine transferase</fullName>
    </submittedName>
</protein>